<dbReference type="PRINTS" id="PR00073">
    <property type="entry name" value="COPRGNOXDASE"/>
</dbReference>
<dbReference type="GO" id="GO:0006782">
    <property type="term" value="P:protoporphyrinogen IX biosynthetic process"/>
    <property type="evidence" value="ECO:0007669"/>
    <property type="project" value="TreeGrafter"/>
</dbReference>
<dbReference type="InterPro" id="IPR001260">
    <property type="entry name" value="Coprogen_oxidase_aer"/>
</dbReference>
<dbReference type="GO" id="GO:0004109">
    <property type="term" value="F:coproporphyrinogen oxidase activity"/>
    <property type="evidence" value="ECO:0007669"/>
    <property type="project" value="UniProtKB-EC"/>
</dbReference>
<reference evidence="8 9" key="1">
    <citation type="submission" date="2019-02" db="EMBL/GenBank/DDBJ databases">
        <title>Prokaryotic population dynamics and viral predation in marine succession experiment using metagenomics: the confinement effect.</title>
        <authorList>
            <person name="Haro-Moreno J.M."/>
            <person name="Rodriguez-Valera F."/>
            <person name="Lopez-Perez M."/>
        </authorList>
    </citation>
    <scope>NUCLEOTIDE SEQUENCE [LARGE SCALE GENOMIC DNA]</scope>
    <source>
        <strain evidence="8">MED-G167</strain>
    </source>
</reference>
<dbReference type="EC" id="1.3.3.3" evidence="4"/>
<evidence type="ECO:0000313" key="9">
    <source>
        <dbReference type="Proteomes" id="UP000318359"/>
    </source>
</evidence>
<accession>A0A520M6T5</accession>
<evidence type="ECO:0000256" key="1">
    <source>
        <dbReference type="ARBA" id="ARBA00005168"/>
    </source>
</evidence>
<keyword evidence="5 8" id="KW-0560">Oxidoreductase</keyword>
<proteinExistence type="inferred from homology"/>
<comment type="caution">
    <text evidence="8">The sequence shown here is derived from an EMBL/GenBank/DDBJ whole genome shotgun (WGS) entry which is preliminary data.</text>
</comment>
<comment type="subunit">
    <text evidence="3">Homodimer.</text>
</comment>
<dbReference type="PIRSF" id="PIRSF000166">
    <property type="entry name" value="Coproporphyri_ox"/>
    <property type="match status" value="1"/>
</dbReference>
<dbReference type="GO" id="GO:0005737">
    <property type="term" value="C:cytoplasm"/>
    <property type="evidence" value="ECO:0007669"/>
    <property type="project" value="TreeGrafter"/>
</dbReference>
<dbReference type="EMBL" id="SHBM01000036">
    <property type="protein sequence ID" value="RZO16923.1"/>
    <property type="molecule type" value="Genomic_DNA"/>
</dbReference>
<evidence type="ECO:0000256" key="4">
    <source>
        <dbReference type="ARBA" id="ARBA00012869"/>
    </source>
</evidence>
<dbReference type="InterPro" id="IPR036406">
    <property type="entry name" value="Coprogen_oxidase_aer_sf"/>
</dbReference>
<protein>
    <recommendedName>
        <fullName evidence="4">coproporphyrinogen oxidase</fullName>
        <ecNumber evidence="4">1.3.3.3</ecNumber>
    </recommendedName>
</protein>
<evidence type="ECO:0000256" key="7">
    <source>
        <dbReference type="ARBA" id="ARBA00023244"/>
    </source>
</evidence>
<dbReference type="Proteomes" id="UP000318359">
    <property type="component" value="Unassembled WGS sequence"/>
</dbReference>
<sequence length="300" mass="34502">MKVEFEHIFESQQQDIIDKLSRYETANSCKISDNTWSKSSGGGGRTFVIEEGAFFDKAAVNFSSIVGNKLPDSATGLVEKKEASSFKAMGVSVITHPTNPYIPTSHMNIRMFLILNKKKELVDWWVGGGYDLTPYFIYEEDCIKWHKDAKSCLDAFDSRYYEDFAKNCDEYFFLPHRNEKRGIGGIFFDNLNDLSIDESLKMLQNVSNTYIKSFLSIINTRKDTKFTQKDKDFQEYRRGRYVEFNLILDRGTKFGLQSGGRIESILASLPSKASWVYKKNAFIDKNEAKLLKGLKKKYRG</sequence>
<organism evidence="8 9">
    <name type="scientific">SAR86 cluster bacterium</name>
    <dbReference type="NCBI Taxonomy" id="2030880"/>
    <lineage>
        <taxon>Bacteria</taxon>
        <taxon>Pseudomonadati</taxon>
        <taxon>Pseudomonadota</taxon>
        <taxon>Gammaproteobacteria</taxon>
        <taxon>SAR86 cluster</taxon>
    </lineage>
</organism>
<name>A0A520M6T5_9GAMM</name>
<keyword evidence="7" id="KW-0627">Porphyrin biosynthesis</keyword>
<dbReference type="Gene3D" id="3.40.1500.10">
    <property type="entry name" value="Coproporphyrinogen III oxidase, aerobic"/>
    <property type="match status" value="1"/>
</dbReference>
<comment type="similarity">
    <text evidence="2">Belongs to the aerobic coproporphyrinogen-III oxidase family.</text>
</comment>
<dbReference type="NCBIfam" id="NF003727">
    <property type="entry name" value="PRK05330.1"/>
    <property type="match status" value="1"/>
</dbReference>
<dbReference type="PANTHER" id="PTHR10755:SF0">
    <property type="entry name" value="OXYGEN-DEPENDENT COPROPORPHYRINOGEN-III OXIDASE, MITOCHONDRIAL"/>
    <property type="match status" value="1"/>
</dbReference>
<evidence type="ECO:0000256" key="3">
    <source>
        <dbReference type="ARBA" id="ARBA00011738"/>
    </source>
</evidence>
<gene>
    <name evidence="8" type="ORF">EVB00_02575</name>
</gene>
<evidence type="ECO:0000256" key="5">
    <source>
        <dbReference type="ARBA" id="ARBA00023002"/>
    </source>
</evidence>
<evidence type="ECO:0000313" key="8">
    <source>
        <dbReference type="EMBL" id="RZO16923.1"/>
    </source>
</evidence>
<dbReference type="Pfam" id="PF01218">
    <property type="entry name" value="Coprogen_oxidas"/>
    <property type="match status" value="1"/>
</dbReference>
<keyword evidence="6" id="KW-0350">Heme biosynthesis</keyword>
<dbReference type="SUPFAM" id="SSF102886">
    <property type="entry name" value="Coproporphyrinogen III oxidase"/>
    <property type="match status" value="1"/>
</dbReference>
<evidence type="ECO:0000256" key="6">
    <source>
        <dbReference type="ARBA" id="ARBA00023133"/>
    </source>
</evidence>
<comment type="pathway">
    <text evidence="1">Porphyrin-containing compound metabolism; protoporphyrin-IX biosynthesis; protoporphyrinogen-IX from coproporphyrinogen-III (O2 route): step 1/1.</text>
</comment>
<evidence type="ECO:0000256" key="2">
    <source>
        <dbReference type="ARBA" id="ARBA00010644"/>
    </source>
</evidence>
<dbReference type="PANTHER" id="PTHR10755">
    <property type="entry name" value="COPROPORPHYRINOGEN III OXIDASE, MITOCHONDRIAL"/>
    <property type="match status" value="1"/>
</dbReference>
<dbReference type="AlphaFoldDB" id="A0A520M6T5"/>